<dbReference type="InterPro" id="IPR056444">
    <property type="entry name" value="Zn_ribbon_GRF_2"/>
</dbReference>
<dbReference type="GeneID" id="36519523"/>
<evidence type="ECO:0000313" key="3">
    <source>
        <dbReference type="Proteomes" id="UP000234585"/>
    </source>
</evidence>
<feature type="domain" description="GRF-like zinc ribbon" evidence="1">
    <location>
        <begin position="69"/>
        <end position="107"/>
    </location>
</feature>
<reference evidence="2 3" key="1">
    <citation type="submission" date="2017-12" db="EMBL/GenBank/DDBJ databases">
        <authorList>
            <consortium name="DOE Joint Genome Institute"/>
            <person name="Haridas S."/>
            <person name="Kjaerbolling I."/>
            <person name="Vesth T.C."/>
            <person name="Frisvad J.C."/>
            <person name="Nybo J.L."/>
            <person name="Theobald S."/>
            <person name="Kuo A."/>
            <person name="Bowyer P."/>
            <person name="Matsuda Y."/>
            <person name="Mondo S."/>
            <person name="Lyhne E.K."/>
            <person name="Kogle M.E."/>
            <person name="Clum A."/>
            <person name="Lipzen A."/>
            <person name="Salamov A."/>
            <person name="Ngan C.Y."/>
            <person name="Daum C."/>
            <person name="Chiniquy J."/>
            <person name="Barry K."/>
            <person name="LaButti K."/>
            <person name="Simmons B.A."/>
            <person name="Magnuson J.K."/>
            <person name="Mortensen U.H."/>
            <person name="Larsen T.O."/>
            <person name="Grigoriev I.V."/>
            <person name="Baker S.E."/>
            <person name="Andersen M.R."/>
            <person name="Nordberg H.P."/>
            <person name="Cantor M.N."/>
            <person name="Hua S.X."/>
        </authorList>
    </citation>
    <scope>NUCLEOTIDE SEQUENCE [LARGE SCALE GENOMIC DNA]</scope>
    <source>
        <strain evidence="2 3">CBS 102.13</strain>
    </source>
</reference>
<keyword evidence="3" id="KW-1185">Reference proteome</keyword>
<accession>A0A2I2FDB0</accession>
<dbReference type="EMBL" id="KZ559134">
    <property type="protein sequence ID" value="PLB38635.1"/>
    <property type="molecule type" value="Genomic_DNA"/>
</dbReference>
<dbReference type="Proteomes" id="UP000234585">
    <property type="component" value="Unassembled WGS sequence"/>
</dbReference>
<protein>
    <recommendedName>
        <fullName evidence="1">GRF-like zinc ribbon domain-containing protein</fullName>
    </recommendedName>
</protein>
<dbReference type="RefSeq" id="XP_024672647.1">
    <property type="nucleotide sequence ID" value="XM_024812363.1"/>
</dbReference>
<evidence type="ECO:0000259" key="1">
    <source>
        <dbReference type="Pfam" id="PF23549"/>
    </source>
</evidence>
<dbReference type="AlphaFoldDB" id="A0A2I2FDB0"/>
<organism evidence="2 3">
    <name type="scientific">Aspergillus candidus</name>
    <dbReference type="NCBI Taxonomy" id="41067"/>
    <lineage>
        <taxon>Eukaryota</taxon>
        <taxon>Fungi</taxon>
        <taxon>Dikarya</taxon>
        <taxon>Ascomycota</taxon>
        <taxon>Pezizomycotina</taxon>
        <taxon>Eurotiomycetes</taxon>
        <taxon>Eurotiomycetidae</taxon>
        <taxon>Eurotiales</taxon>
        <taxon>Aspergillaceae</taxon>
        <taxon>Aspergillus</taxon>
        <taxon>Aspergillus subgen. Circumdati</taxon>
    </lineage>
</organism>
<proteinExistence type="predicted"/>
<evidence type="ECO:0000313" key="2">
    <source>
        <dbReference type="EMBL" id="PLB38635.1"/>
    </source>
</evidence>
<dbReference type="OrthoDB" id="4481740at2759"/>
<gene>
    <name evidence="2" type="ORF">BDW47DRAFT_104603</name>
</gene>
<sequence>MDGQGYKYILYPPLISSLLNFPPEPAPDHKHLGLRQRQEIDIQESKVIFFAGHTPIMTEEIPRLFLHAPPCCDSNMSRRQTRKNDNGNRNRWFYECRECGDMVFDDWEGIREGNPPCECDMSSRVQREKSRAYVFRCARGYCDFFSEM</sequence>
<name>A0A2I2FDB0_ASPCN</name>
<dbReference type="Pfam" id="PF23549">
    <property type="entry name" value="Zn_ribbon_GRF_2"/>
    <property type="match status" value="1"/>
</dbReference>